<dbReference type="RefSeq" id="WP_047188644.1">
    <property type="nucleotide sequence ID" value="NZ_LCYG01000020.1"/>
</dbReference>
<dbReference type="OrthoDB" id="8455641at2"/>
<dbReference type="EMBL" id="LCYG01000020">
    <property type="protein sequence ID" value="KLK93438.1"/>
    <property type="molecule type" value="Genomic_DNA"/>
</dbReference>
<reference evidence="1 2" key="1">
    <citation type="submission" date="2015-05" db="EMBL/GenBank/DDBJ databases">
        <title>Draft genome sequence of Microvirga vignae strain BR3299, a novel nitrogen fixing bacteria isolated from Brazil semi-aired region.</title>
        <authorList>
            <person name="Zilli J.E."/>
            <person name="Passos S.R."/>
            <person name="Leite J."/>
            <person name="Baldani J.I."/>
            <person name="Xavier G.R."/>
            <person name="Rumjaneck N.G."/>
            <person name="Simoes-Araujo J.L."/>
        </authorList>
    </citation>
    <scope>NUCLEOTIDE SEQUENCE [LARGE SCALE GENOMIC DNA]</scope>
    <source>
        <strain evidence="1 2">BR3299</strain>
    </source>
</reference>
<proteinExistence type="predicted"/>
<evidence type="ECO:0000313" key="1">
    <source>
        <dbReference type="EMBL" id="KLK93438.1"/>
    </source>
</evidence>
<accession>A0A0H1RE31</accession>
<name>A0A0H1RE31_9HYPH</name>
<keyword evidence="2" id="KW-1185">Reference proteome</keyword>
<protein>
    <submittedName>
        <fullName evidence="1">Uncharacterized protein</fullName>
    </submittedName>
</protein>
<sequence length="85" mass="9544">MILSDTPAHRFKVGDRVWIVRSSSGNAAEAFLELVTLADAAQRPQQIWEVVRLRPADEIGFQYHVKACENGQERLVREGQLAPAE</sequence>
<dbReference type="Proteomes" id="UP000035489">
    <property type="component" value="Unassembled WGS sequence"/>
</dbReference>
<gene>
    <name evidence="1" type="ORF">AA309_08950</name>
</gene>
<dbReference type="PATRIC" id="fig|1225564.3.peg.2407"/>
<organism evidence="1 2">
    <name type="scientific">Microvirga vignae</name>
    <dbReference type="NCBI Taxonomy" id="1225564"/>
    <lineage>
        <taxon>Bacteria</taxon>
        <taxon>Pseudomonadati</taxon>
        <taxon>Pseudomonadota</taxon>
        <taxon>Alphaproteobacteria</taxon>
        <taxon>Hyphomicrobiales</taxon>
        <taxon>Methylobacteriaceae</taxon>
        <taxon>Microvirga</taxon>
    </lineage>
</organism>
<evidence type="ECO:0000313" key="2">
    <source>
        <dbReference type="Proteomes" id="UP000035489"/>
    </source>
</evidence>
<comment type="caution">
    <text evidence="1">The sequence shown here is derived from an EMBL/GenBank/DDBJ whole genome shotgun (WGS) entry which is preliminary data.</text>
</comment>
<dbReference type="AlphaFoldDB" id="A0A0H1RE31"/>